<dbReference type="GO" id="GO:0016491">
    <property type="term" value="F:oxidoreductase activity"/>
    <property type="evidence" value="ECO:0007669"/>
    <property type="project" value="InterPro"/>
</dbReference>
<evidence type="ECO:0000259" key="2">
    <source>
        <dbReference type="PROSITE" id="PS50902"/>
    </source>
</evidence>
<proteinExistence type="inferred from homology"/>
<feature type="domain" description="Flavodoxin-like" evidence="2">
    <location>
        <begin position="246"/>
        <end position="383"/>
    </location>
</feature>
<dbReference type="Gene3D" id="3.60.15.10">
    <property type="entry name" value="Ribonuclease Z/Hydroxyacylglutathione hydrolase-like"/>
    <property type="match status" value="1"/>
</dbReference>
<dbReference type="RefSeq" id="WP_073479043.1">
    <property type="nucleotide sequence ID" value="NZ_FQZU01000063.1"/>
</dbReference>
<accession>A0A1M7A1I0</accession>
<organism evidence="3 4">
    <name type="scientific">Desulfatibacillum alkenivorans DSM 16219</name>
    <dbReference type="NCBI Taxonomy" id="1121393"/>
    <lineage>
        <taxon>Bacteria</taxon>
        <taxon>Pseudomonadati</taxon>
        <taxon>Thermodesulfobacteriota</taxon>
        <taxon>Desulfobacteria</taxon>
        <taxon>Desulfobacterales</taxon>
        <taxon>Desulfatibacillaceae</taxon>
        <taxon>Desulfatibacillum</taxon>
    </lineage>
</organism>
<dbReference type="EMBL" id="FQZU01000063">
    <property type="protein sequence ID" value="SHL36526.1"/>
    <property type="molecule type" value="Genomic_DNA"/>
</dbReference>
<name>A0A1M7A1I0_9BACT</name>
<dbReference type="GO" id="GO:0046872">
    <property type="term" value="F:metal ion binding"/>
    <property type="evidence" value="ECO:0007669"/>
    <property type="project" value="InterPro"/>
</dbReference>
<dbReference type="Proteomes" id="UP000183994">
    <property type="component" value="Unassembled WGS sequence"/>
</dbReference>
<keyword evidence="4" id="KW-1185">Reference proteome</keyword>
<evidence type="ECO:0000256" key="1">
    <source>
        <dbReference type="ARBA" id="ARBA00007121"/>
    </source>
</evidence>
<dbReference type="InterPro" id="IPR036866">
    <property type="entry name" value="RibonucZ/Hydroxyglut_hydro"/>
</dbReference>
<dbReference type="InterPro" id="IPR008254">
    <property type="entry name" value="Flavodoxin/NO_synth"/>
</dbReference>
<dbReference type="STRING" id="1121393.SAMN02745216_05073"/>
<dbReference type="InterPro" id="IPR029039">
    <property type="entry name" value="Flavoprotein-like_sf"/>
</dbReference>
<gene>
    <name evidence="3" type="ORF">SAMN02745216_05073</name>
</gene>
<dbReference type="PIRSF" id="PIRSF005243">
    <property type="entry name" value="ROO"/>
    <property type="match status" value="1"/>
</dbReference>
<dbReference type="InterPro" id="IPR045761">
    <property type="entry name" value="ODP_dom"/>
</dbReference>
<protein>
    <submittedName>
        <fullName evidence="3">Flavorubredoxin</fullName>
    </submittedName>
</protein>
<dbReference type="SUPFAM" id="SSF56281">
    <property type="entry name" value="Metallo-hydrolase/oxidoreductase"/>
    <property type="match status" value="1"/>
</dbReference>
<dbReference type="GO" id="GO:0010181">
    <property type="term" value="F:FMN binding"/>
    <property type="evidence" value="ECO:0007669"/>
    <property type="project" value="InterPro"/>
</dbReference>
<reference evidence="4" key="1">
    <citation type="submission" date="2016-11" db="EMBL/GenBank/DDBJ databases">
        <authorList>
            <person name="Varghese N."/>
            <person name="Submissions S."/>
        </authorList>
    </citation>
    <scope>NUCLEOTIDE SEQUENCE [LARGE SCALE GENOMIC DNA]</scope>
    <source>
        <strain evidence="4">DSM 16219</strain>
    </source>
</reference>
<evidence type="ECO:0000313" key="4">
    <source>
        <dbReference type="Proteomes" id="UP000183994"/>
    </source>
</evidence>
<dbReference type="PANTHER" id="PTHR43717:SF1">
    <property type="entry name" value="ANAEROBIC NITRIC OXIDE REDUCTASE FLAVORUBREDOXIN"/>
    <property type="match status" value="1"/>
</dbReference>
<dbReference type="InterPro" id="IPR016440">
    <property type="entry name" value="Rubredoxin-O_OxRdtase"/>
</dbReference>
<dbReference type="PANTHER" id="PTHR43717">
    <property type="entry name" value="ANAEROBIC NITRIC OXIDE REDUCTASE FLAVORUBREDOXIN"/>
    <property type="match status" value="1"/>
</dbReference>
<dbReference type="CDD" id="cd07709">
    <property type="entry name" value="flavodiiron_proteins_MBL-fold"/>
    <property type="match status" value="1"/>
</dbReference>
<dbReference type="SMART" id="SM00849">
    <property type="entry name" value="Lactamase_B"/>
    <property type="match status" value="1"/>
</dbReference>
<dbReference type="Gene3D" id="3.40.50.360">
    <property type="match status" value="1"/>
</dbReference>
<dbReference type="OrthoDB" id="9800607at2"/>
<dbReference type="InterPro" id="IPR001279">
    <property type="entry name" value="Metallo-B-lactamas"/>
</dbReference>
<comment type="similarity">
    <text evidence="1">In the N-terminal section; belongs to the zinc metallo-hydrolase group 3 family.</text>
</comment>
<sequence length="389" mass="43613">MKPRQIKEGIFWMGSLDWDRRLFDALIPLPDGTTYNAYLVHGQDKTVLFDTVDIPLVSEILDQLQDVEKIDYVISHHAEPDHSGGVPAVLEKYPDAKAICTEKCKAMLMDRFEIPEDRFQTVADGETLDLGGRTLEFLHMPWVHWPETMVTWLKEDGILFSCDLFGSHIASTDLFVRDKARVFEAAKRYYAEIMMPFAKLIARHLERLASYDIQLIAPSHGSLYDEPAFILDAYREWISGKPHNLVVVPYVSMHGSTRMMVDFLTDELVQRDVGVMRFDLSEVDIGKLAMALVDAATVVIATPTVLTGPHPKALYAAALANLIRPKAKYASIIGSYGWGTKVVDQVAAALPNLKVEILPPVLGKGIPKKEEKAALSDMADQIAERHRQL</sequence>
<dbReference type="SUPFAM" id="SSF52218">
    <property type="entry name" value="Flavoproteins"/>
    <property type="match status" value="1"/>
</dbReference>
<dbReference type="GO" id="GO:0009055">
    <property type="term" value="F:electron transfer activity"/>
    <property type="evidence" value="ECO:0007669"/>
    <property type="project" value="InterPro"/>
</dbReference>
<dbReference type="Pfam" id="PF19583">
    <property type="entry name" value="ODP"/>
    <property type="match status" value="1"/>
</dbReference>
<dbReference type="PROSITE" id="PS50902">
    <property type="entry name" value="FLAVODOXIN_LIKE"/>
    <property type="match status" value="1"/>
</dbReference>
<dbReference type="AlphaFoldDB" id="A0A1M7A1I0"/>
<evidence type="ECO:0000313" key="3">
    <source>
        <dbReference type="EMBL" id="SHL36526.1"/>
    </source>
</evidence>